<comment type="similarity">
    <text evidence="1">Belongs to the ATP-dependent AMP-binding enzyme family.</text>
</comment>
<evidence type="ECO:0000313" key="5">
    <source>
        <dbReference type="Proteomes" id="UP000278886"/>
    </source>
</evidence>
<feature type="compositionally biased region" description="Low complexity" evidence="2">
    <location>
        <begin position="161"/>
        <end position="174"/>
    </location>
</feature>
<dbReference type="AlphaFoldDB" id="A0A387B897"/>
<evidence type="ECO:0000313" key="4">
    <source>
        <dbReference type="EMBL" id="AYF98577.1"/>
    </source>
</evidence>
<evidence type="ECO:0000256" key="2">
    <source>
        <dbReference type="SAM" id="MobiDB-lite"/>
    </source>
</evidence>
<evidence type="ECO:0000259" key="3">
    <source>
        <dbReference type="Pfam" id="PF00501"/>
    </source>
</evidence>
<feature type="domain" description="AMP-dependent synthetase/ligase" evidence="3">
    <location>
        <begin position="177"/>
        <end position="318"/>
    </location>
</feature>
<evidence type="ECO:0000256" key="1">
    <source>
        <dbReference type="ARBA" id="ARBA00006432"/>
    </source>
</evidence>
<dbReference type="InterPro" id="IPR042099">
    <property type="entry name" value="ANL_N_sf"/>
</dbReference>
<dbReference type="KEGG" id="lyd:D7I47_10100"/>
<dbReference type="SUPFAM" id="SSF56801">
    <property type="entry name" value="Acetyl-CoA synthetase-like"/>
    <property type="match status" value="1"/>
</dbReference>
<dbReference type="PANTHER" id="PTHR43201:SF8">
    <property type="entry name" value="ACYL-COA SYNTHETASE FAMILY MEMBER 3"/>
    <property type="match status" value="1"/>
</dbReference>
<feature type="region of interest" description="Disordered" evidence="2">
    <location>
        <begin position="1"/>
        <end position="45"/>
    </location>
</feature>
<reference evidence="5" key="1">
    <citation type="submission" date="2018-09" db="EMBL/GenBank/DDBJ databases">
        <title>Genome sequencing of strain 2DFWR-13.</title>
        <authorList>
            <person name="Heo J."/>
            <person name="Kim S.-J."/>
            <person name="Kwon S.-W."/>
        </authorList>
    </citation>
    <scope>NUCLEOTIDE SEQUENCE [LARGE SCALE GENOMIC DNA]</scope>
    <source>
        <strain evidence="5">2DFWR-13</strain>
    </source>
</reference>
<dbReference type="EMBL" id="CP032630">
    <property type="protein sequence ID" value="AYF98577.1"/>
    <property type="molecule type" value="Genomic_DNA"/>
</dbReference>
<dbReference type="Gene3D" id="3.40.50.12780">
    <property type="entry name" value="N-terminal domain of ligase-like"/>
    <property type="match status" value="2"/>
</dbReference>
<dbReference type="Proteomes" id="UP000278886">
    <property type="component" value="Chromosome"/>
</dbReference>
<organism evidence="4 5">
    <name type="scientific">Protaetiibacter intestinalis</name>
    <dbReference type="NCBI Taxonomy" id="2419774"/>
    <lineage>
        <taxon>Bacteria</taxon>
        <taxon>Bacillati</taxon>
        <taxon>Actinomycetota</taxon>
        <taxon>Actinomycetes</taxon>
        <taxon>Micrococcales</taxon>
        <taxon>Microbacteriaceae</taxon>
        <taxon>Protaetiibacter</taxon>
    </lineage>
</organism>
<proteinExistence type="inferred from homology"/>
<accession>A0A387B897</accession>
<dbReference type="InterPro" id="IPR045851">
    <property type="entry name" value="AMP-bd_C_sf"/>
</dbReference>
<dbReference type="PANTHER" id="PTHR43201">
    <property type="entry name" value="ACYL-COA SYNTHETASE"/>
    <property type="match status" value="1"/>
</dbReference>
<gene>
    <name evidence="4" type="ORF">D7I47_10100</name>
</gene>
<name>A0A387B897_9MICO</name>
<protein>
    <recommendedName>
        <fullName evidence="3">AMP-dependent synthetase/ligase domain-containing protein</fullName>
    </recommendedName>
</protein>
<keyword evidence="5" id="KW-1185">Reference proteome</keyword>
<dbReference type="Gene3D" id="3.30.300.30">
    <property type="match status" value="1"/>
</dbReference>
<dbReference type="Pfam" id="PF00501">
    <property type="entry name" value="AMP-binding"/>
    <property type="match status" value="1"/>
</dbReference>
<dbReference type="InterPro" id="IPR000873">
    <property type="entry name" value="AMP-dep_synth/lig_dom"/>
</dbReference>
<sequence>MVGGPRRLRGDTRTGPRRAGGTALAASAGRGAGGGVTTLRPGPSATPRAAAHLVRLLLATGPAALGWGAAAPVAVAARRDRDAVALIRGAERLTAGALAERVRERAAELAVQHSPGTRLGVELDGGIPGLVELLAAVVAGCDVVPLGPRLAPEERAAHADPVVGAPRRGPGRVRTLSSGTTGVPRPGAGRLGIRRLLQLADLDRRIAPPDGALLVLAPPDHGHGLSAVLAGLAHGRPVVLGSGLPLEEQRALLAETPATVTGVPAQLARLDAPGAWRGVRLVVSGSSRLDAGLAERMRAEGARVLDAYGTTEAGTVALDGRPLAGCRIRLAADGAIVLRSPGARGWRHPGDRGELVEGRLRVLGRTDGRLDHGGELVDPARTAAVLRAIPGVRRVRVEAEPHELLGHVLTAELHVDPSAGLDADRIRSLAEPRLDAAHRPRRLTLR</sequence>
<dbReference type="GO" id="GO:0006631">
    <property type="term" value="P:fatty acid metabolic process"/>
    <property type="evidence" value="ECO:0007669"/>
    <property type="project" value="TreeGrafter"/>
</dbReference>
<feature type="region of interest" description="Disordered" evidence="2">
    <location>
        <begin position="161"/>
        <end position="187"/>
    </location>
</feature>
<dbReference type="GO" id="GO:0031956">
    <property type="term" value="F:medium-chain fatty acid-CoA ligase activity"/>
    <property type="evidence" value="ECO:0007669"/>
    <property type="project" value="TreeGrafter"/>
</dbReference>
<feature type="compositionally biased region" description="Low complexity" evidence="2">
    <location>
        <begin position="17"/>
        <end position="29"/>
    </location>
</feature>